<dbReference type="HOGENOM" id="CLU_2383776_0_0_3"/>
<name>A8G364_PROM2</name>
<dbReference type="EMBL" id="CP000825">
    <property type="protein sequence ID" value="ABV50045.1"/>
    <property type="molecule type" value="Genomic_DNA"/>
</dbReference>
<organism evidence="1 2">
    <name type="scientific">Prochlorococcus marinus (strain MIT 9215)</name>
    <dbReference type="NCBI Taxonomy" id="93060"/>
    <lineage>
        <taxon>Bacteria</taxon>
        <taxon>Bacillati</taxon>
        <taxon>Cyanobacteriota</taxon>
        <taxon>Cyanophyceae</taxon>
        <taxon>Synechococcales</taxon>
        <taxon>Prochlorococcaceae</taxon>
        <taxon>Prochlorococcus</taxon>
    </lineage>
</organism>
<reference evidence="1 2" key="1">
    <citation type="journal article" date="2007" name="PLoS Genet.">
        <title>Patterns and implications of gene gain and loss in the evolution of Prochlorococcus.</title>
        <authorList>
            <person name="Kettler G.C."/>
            <person name="Martiny A.C."/>
            <person name="Huang K."/>
            <person name="Zucker J."/>
            <person name="Coleman M.L."/>
            <person name="Rodrigue S."/>
            <person name="Chen F."/>
            <person name="Lapidus A."/>
            <person name="Ferriera S."/>
            <person name="Johnson J."/>
            <person name="Steglich C."/>
            <person name="Church G.M."/>
            <person name="Richardson P."/>
            <person name="Chisholm S.W."/>
        </authorList>
    </citation>
    <scope>NUCLEOTIDE SEQUENCE [LARGE SCALE GENOMIC DNA]</scope>
    <source>
        <strain evidence="1 2">MIT 9215</strain>
    </source>
</reference>
<protein>
    <submittedName>
        <fullName evidence="1">Uncharacterized protein</fullName>
    </submittedName>
</protein>
<dbReference type="STRING" id="93060.P9215_04291"/>
<dbReference type="AlphaFoldDB" id="A8G364"/>
<evidence type="ECO:0000313" key="1">
    <source>
        <dbReference type="EMBL" id="ABV50045.1"/>
    </source>
</evidence>
<accession>A8G364</accession>
<dbReference type="Proteomes" id="UP000002014">
    <property type="component" value="Chromosome"/>
</dbReference>
<dbReference type="KEGG" id="pmh:P9215_04291"/>
<dbReference type="eggNOG" id="COG1468">
    <property type="taxonomic scope" value="Bacteria"/>
</dbReference>
<evidence type="ECO:0000313" key="2">
    <source>
        <dbReference type="Proteomes" id="UP000002014"/>
    </source>
</evidence>
<sequence>MGFDVHKTSYFLVCNAKRDDEEFNKRMNFDEYLVPYDWNIDWIEEEIDSMVSLMNNDKIPEPNLSCKNCAYSEQYAKLVCNPVKDNKEIQGNLF</sequence>
<gene>
    <name evidence="1" type="ordered locus">P9215_04291</name>
</gene>
<proteinExistence type="predicted"/>